<evidence type="ECO:0000313" key="2">
    <source>
        <dbReference type="Proteomes" id="UP000275436"/>
    </source>
</evidence>
<name>A0A3M9XGQ6_9HYPH</name>
<reference evidence="1 2" key="1">
    <citation type="journal article" date="2018" name="Mol. Plant Microbe Interact.">
        <title>Taxonomically Different Co-Microsymbionts of a Relict Legume, Oxytropis popoviana, Have Complementary Sets of Symbiotic Genes and Together Increase the Efficiency of Plant Nodulation.</title>
        <authorList>
            <person name="Safronova V."/>
            <person name="Belimov A."/>
            <person name="Sazanova A."/>
            <person name="Chirak E."/>
            <person name="Verkhozina A."/>
            <person name="Kuznetsova I."/>
            <person name="Andronov E."/>
            <person name="Puhalsky J."/>
            <person name="Tikhonovich I."/>
        </authorList>
    </citation>
    <scope>NUCLEOTIDE SEQUENCE [LARGE SCALE GENOMIC DNA]</scope>
    <source>
        <strain evidence="1 2">Opo-235</strain>
    </source>
</reference>
<sequence length="337" mass="35665">MSTEPSLEEWSMLRRGGHASSELGIPSVDTGIETGFGSVRLALGNAGELRVLLPIRHSERIAQVPSSPSLGIGIATYSLNGVSVRYLDIVCLAAGLDGVFADVSAEMMKRIRAGSSPVDACASTLDDFRSLLADPASGVTTQEVRGLVGELLMLRRMLRLDARAWRLWRGPMMERHDFRAGSLALEVKTSARVTGLSVKISSVDQLLAPTGGVLHLVLYQLEQSTGGDLSVSTLAAEAMTAASDSLGVRNLLAAVGCADPNAPVWNMANFRLEGEHHYVVAGDFPRITPESFATGALPTGISSLSYSIDLVAAESSRLAAVRADAHVSEMIACLDHP</sequence>
<dbReference type="AlphaFoldDB" id="A0A3M9XGQ6"/>
<accession>A0A3M9XGQ6</accession>
<protein>
    <submittedName>
        <fullName evidence="1">PD-(D/E)XK motif protein</fullName>
    </submittedName>
</protein>
<dbReference type="EMBL" id="QKOD01000001">
    <property type="protein sequence ID" value="RNJ46942.1"/>
    <property type="molecule type" value="Genomic_DNA"/>
</dbReference>
<evidence type="ECO:0000313" key="1">
    <source>
        <dbReference type="EMBL" id="RNJ46942.1"/>
    </source>
</evidence>
<dbReference type="InterPro" id="IPR025534">
    <property type="entry name" value="DUF4420"/>
</dbReference>
<dbReference type="Pfam" id="PF14390">
    <property type="entry name" value="DUF4420"/>
    <property type="match status" value="1"/>
</dbReference>
<proteinExistence type="predicted"/>
<dbReference type="RefSeq" id="WP_123167020.1">
    <property type="nucleotide sequence ID" value="NZ_QKOD01000001.1"/>
</dbReference>
<comment type="caution">
    <text evidence="1">The sequence shown here is derived from an EMBL/GenBank/DDBJ whole genome shotgun (WGS) entry which is preliminary data.</text>
</comment>
<dbReference type="Proteomes" id="UP000275436">
    <property type="component" value="Unassembled WGS sequence"/>
</dbReference>
<gene>
    <name evidence="1" type="ORF">DNR46_03455</name>
</gene>
<organism evidence="1 2">
    <name type="scientific">Mesorhizobium japonicum</name>
    <dbReference type="NCBI Taxonomy" id="2066070"/>
    <lineage>
        <taxon>Bacteria</taxon>
        <taxon>Pseudomonadati</taxon>
        <taxon>Pseudomonadota</taxon>
        <taxon>Alphaproteobacteria</taxon>
        <taxon>Hyphomicrobiales</taxon>
        <taxon>Phyllobacteriaceae</taxon>
        <taxon>Mesorhizobium</taxon>
    </lineage>
</organism>